<accession>A0ABU0M8F0</accession>
<evidence type="ECO:0008006" key="5">
    <source>
        <dbReference type="Google" id="ProtNLM"/>
    </source>
</evidence>
<keyword evidence="4" id="KW-1185">Reference proteome</keyword>
<evidence type="ECO:0000313" key="4">
    <source>
        <dbReference type="Proteomes" id="UP001223743"/>
    </source>
</evidence>
<gene>
    <name evidence="3" type="ORF">QO015_002863</name>
</gene>
<dbReference type="Proteomes" id="UP001223743">
    <property type="component" value="Unassembled WGS sequence"/>
</dbReference>
<name>A0ABU0M8F0_9HYPH</name>
<organism evidence="3 4">
    <name type="scientific">Kaistia geumhonensis</name>
    <dbReference type="NCBI Taxonomy" id="410839"/>
    <lineage>
        <taxon>Bacteria</taxon>
        <taxon>Pseudomonadati</taxon>
        <taxon>Pseudomonadota</taxon>
        <taxon>Alphaproteobacteria</taxon>
        <taxon>Hyphomicrobiales</taxon>
        <taxon>Kaistiaceae</taxon>
        <taxon>Kaistia</taxon>
    </lineage>
</organism>
<feature type="compositionally biased region" description="Low complexity" evidence="1">
    <location>
        <begin position="7"/>
        <end position="20"/>
    </location>
</feature>
<proteinExistence type="predicted"/>
<dbReference type="Pfam" id="PF09898">
    <property type="entry name" value="DUF2125"/>
    <property type="match status" value="1"/>
</dbReference>
<feature type="region of interest" description="Disordered" evidence="1">
    <location>
        <begin position="359"/>
        <end position="414"/>
    </location>
</feature>
<evidence type="ECO:0000313" key="3">
    <source>
        <dbReference type="EMBL" id="MDQ0517250.1"/>
    </source>
</evidence>
<evidence type="ECO:0000256" key="2">
    <source>
        <dbReference type="SAM" id="Phobius"/>
    </source>
</evidence>
<dbReference type="InterPro" id="IPR018666">
    <property type="entry name" value="DUF2125"/>
</dbReference>
<feature type="region of interest" description="Disordered" evidence="1">
    <location>
        <begin position="1"/>
        <end position="20"/>
    </location>
</feature>
<dbReference type="EMBL" id="JAUSWJ010000001">
    <property type="protein sequence ID" value="MDQ0517250.1"/>
    <property type="molecule type" value="Genomic_DNA"/>
</dbReference>
<evidence type="ECO:0000256" key="1">
    <source>
        <dbReference type="SAM" id="MobiDB-lite"/>
    </source>
</evidence>
<feature type="compositionally biased region" description="Low complexity" evidence="1">
    <location>
        <begin position="381"/>
        <end position="414"/>
    </location>
</feature>
<feature type="compositionally biased region" description="Pro residues" evidence="1">
    <location>
        <begin position="360"/>
        <end position="371"/>
    </location>
</feature>
<reference evidence="3 4" key="1">
    <citation type="submission" date="2023-07" db="EMBL/GenBank/DDBJ databases">
        <title>Genomic Encyclopedia of Type Strains, Phase IV (KMG-IV): sequencing the most valuable type-strain genomes for metagenomic binning, comparative biology and taxonomic classification.</title>
        <authorList>
            <person name="Goeker M."/>
        </authorList>
    </citation>
    <scope>NUCLEOTIDE SEQUENCE [LARGE SCALE GENOMIC DNA]</scope>
    <source>
        <strain evidence="3 4">B1-1</strain>
    </source>
</reference>
<dbReference type="RefSeq" id="WP_266278580.1">
    <property type="nucleotide sequence ID" value="NZ_JAPKNF010000001.1"/>
</dbReference>
<comment type="caution">
    <text evidence="3">The sequence shown here is derived from an EMBL/GenBank/DDBJ whole genome shotgun (WGS) entry which is preliminary data.</text>
</comment>
<keyword evidence="2" id="KW-0812">Transmembrane</keyword>
<feature type="transmembrane region" description="Helical" evidence="2">
    <location>
        <begin position="30"/>
        <end position="49"/>
    </location>
</feature>
<sequence length="428" mass="43133">MTDQSKTSPSGAGGATPTAPKARGRRRFRIVVGVVVALALLWTAGWFGLSHYLGGKIDALEARAAAEGATLSCGGRSIGGFPFRIDVTCMPVAAACPAEDVSIDLAGFEALGLVYNPGHALFAAKGPMTLKGPGGASLDANWTSLQSSLRLGLSGLKRYSLVADGLDARIAAPALMDGAVPLSAEHAELHLMPEDGGLLDIALSVTRLTAAPPGRPSLPAIDADIAAAVPEAMARARNGEDAAAAWIASGQPIRIDRLLTTIGGASADISGALTPGADGLLNGRLTVRLDQIEKLPDVVDGLKPGSGDKARQMIGLVSALLKPVTVDGRTWREATVTIASGRASLGFIPLGTLPRIGPAPLEPVAPPPPASAEPAPTGPVASAEPTGPAAAIAPGGETAGRSLGEMSSPEPAIEAPAMMALKRCAVSS</sequence>
<keyword evidence="2" id="KW-1133">Transmembrane helix</keyword>
<keyword evidence="2" id="KW-0472">Membrane</keyword>
<protein>
    <recommendedName>
        <fullName evidence="5">DUF2125 domain-containing protein</fullName>
    </recommendedName>
</protein>